<gene>
    <name evidence="1" type="ORF">M8C21_033352</name>
</gene>
<dbReference type="Proteomes" id="UP001206925">
    <property type="component" value="Unassembled WGS sequence"/>
</dbReference>
<dbReference type="EMBL" id="JAMZMK010000030">
    <property type="protein sequence ID" value="KAI7758087.1"/>
    <property type="molecule type" value="Genomic_DNA"/>
</dbReference>
<name>A0AAD5DE07_AMBAR</name>
<dbReference type="AlphaFoldDB" id="A0AAD5DE07"/>
<evidence type="ECO:0000313" key="1">
    <source>
        <dbReference type="EMBL" id="KAI7758087.1"/>
    </source>
</evidence>
<organism evidence="1 2">
    <name type="scientific">Ambrosia artemisiifolia</name>
    <name type="common">Common ragweed</name>
    <dbReference type="NCBI Taxonomy" id="4212"/>
    <lineage>
        <taxon>Eukaryota</taxon>
        <taxon>Viridiplantae</taxon>
        <taxon>Streptophyta</taxon>
        <taxon>Embryophyta</taxon>
        <taxon>Tracheophyta</taxon>
        <taxon>Spermatophyta</taxon>
        <taxon>Magnoliopsida</taxon>
        <taxon>eudicotyledons</taxon>
        <taxon>Gunneridae</taxon>
        <taxon>Pentapetalae</taxon>
        <taxon>asterids</taxon>
        <taxon>campanulids</taxon>
        <taxon>Asterales</taxon>
        <taxon>Asteraceae</taxon>
        <taxon>Asteroideae</taxon>
        <taxon>Heliantheae alliance</taxon>
        <taxon>Heliantheae</taxon>
        <taxon>Ambrosia</taxon>
    </lineage>
</organism>
<accession>A0AAD5DE07</accession>
<comment type="caution">
    <text evidence="1">The sequence shown here is derived from an EMBL/GenBank/DDBJ whole genome shotgun (WGS) entry which is preliminary data.</text>
</comment>
<evidence type="ECO:0000313" key="2">
    <source>
        <dbReference type="Proteomes" id="UP001206925"/>
    </source>
</evidence>
<keyword evidence="2" id="KW-1185">Reference proteome</keyword>
<reference evidence="1" key="1">
    <citation type="submission" date="2022-06" db="EMBL/GenBank/DDBJ databases">
        <title>Uncovering the hologenomic basis of an extraordinary plant invasion.</title>
        <authorList>
            <person name="Bieker V.C."/>
            <person name="Martin M.D."/>
            <person name="Gilbert T."/>
            <person name="Hodgins K."/>
            <person name="Battlay P."/>
            <person name="Petersen B."/>
            <person name="Wilson J."/>
        </authorList>
    </citation>
    <scope>NUCLEOTIDE SEQUENCE</scope>
    <source>
        <strain evidence="1">AA19_3_7</strain>
        <tissue evidence="1">Leaf</tissue>
    </source>
</reference>
<proteinExistence type="predicted"/>
<sequence>MYGGCRLEIGDDFASRMVMGKVKKVKTFVEAHSCTRSNKGSNKLATQGWIAKIVVRDKLKSNGVVSTHN</sequence>
<protein>
    <submittedName>
        <fullName evidence="1">Uncharacterized protein</fullName>
    </submittedName>
</protein>